<accession>A0A0C9Y666</accession>
<dbReference type="HOGENOM" id="CLU_202221_0_0_1"/>
<feature type="non-terminal residue" evidence="1">
    <location>
        <position position="78"/>
    </location>
</feature>
<evidence type="ECO:0008006" key="3">
    <source>
        <dbReference type="Google" id="ProtNLM"/>
    </source>
</evidence>
<reference evidence="2" key="2">
    <citation type="submission" date="2015-01" db="EMBL/GenBank/DDBJ databases">
        <title>Evolutionary Origins and Diversification of the Mycorrhizal Mutualists.</title>
        <authorList>
            <consortium name="DOE Joint Genome Institute"/>
            <consortium name="Mycorrhizal Genomics Consortium"/>
            <person name="Kohler A."/>
            <person name="Kuo A."/>
            <person name="Nagy L.G."/>
            <person name="Floudas D."/>
            <person name="Copeland A."/>
            <person name="Barry K.W."/>
            <person name="Cichocki N."/>
            <person name="Veneault-Fourrey C."/>
            <person name="LaButti K."/>
            <person name="Lindquist E.A."/>
            <person name="Lipzen A."/>
            <person name="Lundell T."/>
            <person name="Morin E."/>
            <person name="Murat C."/>
            <person name="Riley R."/>
            <person name="Ohm R."/>
            <person name="Sun H."/>
            <person name="Tunlid A."/>
            <person name="Henrissat B."/>
            <person name="Grigoriev I.V."/>
            <person name="Hibbett D.S."/>
            <person name="Martin F."/>
        </authorList>
    </citation>
    <scope>NUCLEOTIDE SEQUENCE [LARGE SCALE GENOMIC DNA]</scope>
    <source>
        <strain evidence="2">441</strain>
    </source>
</reference>
<dbReference type="OrthoDB" id="3267748at2759"/>
<dbReference type="EMBL" id="KN834082">
    <property type="protein sequence ID" value="KIK12446.1"/>
    <property type="molecule type" value="Genomic_DNA"/>
</dbReference>
<reference evidence="1 2" key="1">
    <citation type="submission" date="2014-04" db="EMBL/GenBank/DDBJ databases">
        <authorList>
            <consortium name="DOE Joint Genome Institute"/>
            <person name="Kuo A."/>
            <person name="Kohler A."/>
            <person name="Costa M.D."/>
            <person name="Nagy L.G."/>
            <person name="Floudas D."/>
            <person name="Copeland A."/>
            <person name="Barry K.W."/>
            <person name="Cichocki N."/>
            <person name="Veneault-Fourrey C."/>
            <person name="LaButti K."/>
            <person name="Lindquist E.A."/>
            <person name="Lipzen A."/>
            <person name="Lundell T."/>
            <person name="Morin E."/>
            <person name="Murat C."/>
            <person name="Sun H."/>
            <person name="Tunlid A."/>
            <person name="Henrissat B."/>
            <person name="Grigoriev I.V."/>
            <person name="Hibbett D.S."/>
            <person name="Martin F."/>
            <person name="Nordberg H.P."/>
            <person name="Cantor M.N."/>
            <person name="Hua S.X."/>
        </authorList>
    </citation>
    <scope>NUCLEOTIDE SEQUENCE [LARGE SCALE GENOMIC DNA]</scope>
    <source>
        <strain evidence="1 2">441</strain>
    </source>
</reference>
<protein>
    <recommendedName>
        <fullName evidence="3">Retrotransposon gag domain-containing protein</fullName>
    </recommendedName>
</protein>
<keyword evidence="2" id="KW-1185">Reference proteome</keyword>
<name>A0A0C9Y666_9AGAM</name>
<evidence type="ECO:0000313" key="2">
    <source>
        <dbReference type="Proteomes" id="UP000054018"/>
    </source>
</evidence>
<dbReference type="Proteomes" id="UP000054018">
    <property type="component" value="Unassembled WGS sequence"/>
</dbReference>
<feature type="non-terminal residue" evidence="1">
    <location>
        <position position="1"/>
    </location>
</feature>
<organism evidence="1 2">
    <name type="scientific">Pisolithus microcarpus 441</name>
    <dbReference type="NCBI Taxonomy" id="765257"/>
    <lineage>
        <taxon>Eukaryota</taxon>
        <taxon>Fungi</taxon>
        <taxon>Dikarya</taxon>
        <taxon>Basidiomycota</taxon>
        <taxon>Agaricomycotina</taxon>
        <taxon>Agaricomycetes</taxon>
        <taxon>Agaricomycetidae</taxon>
        <taxon>Boletales</taxon>
        <taxon>Sclerodermatineae</taxon>
        <taxon>Pisolithaceae</taxon>
        <taxon>Pisolithus</taxon>
    </lineage>
</organism>
<sequence length="78" mass="9148">QREKLQTCYQNSKMVKNYLYELQELWNMIGETDECAKVHKLWSGLCKELQCDLWKEKLNPEISSLKKVAATAEILEIA</sequence>
<dbReference type="AlphaFoldDB" id="A0A0C9Y666"/>
<gene>
    <name evidence="1" type="ORF">PISMIDRAFT_68468</name>
</gene>
<evidence type="ECO:0000313" key="1">
    <source>
        <dbReference type="EMBL" id="KIK12446.1"/>
    </source>
</evidence>
<dbReference type="STRING" id="765257.A0A0C9Y666"/>
<proteinExistence type="predicted"/>